<evidence type="ECO:0000313" key="3">
    <source>
        <dbReference type="Proteomes" id="UP000033187"/>
    </source>
</evidence>
<organism evidence="2 3">
    <name type="scientific">Candidatus Filomicrobium marinum</name>
    <dbReference type="NCBI Taxonomy" id="1608628"/>
    <lineage>
        <taxon>Bacteria</taxon>
        <taxon>Pseudomonadati</taxon>
        <taxon>Pseudomonadota</taxon>
        <taxon>Alphaproteobacteria</taxon>
        <taxon>Hyphomicrobiales</taxon>
        <taxon>Hyphomicrobiaceae</taxon>
        <taxon>Filomicrobium</taxon>
    </lineage>
</organism>
<feature type="transmembrane region" description="Helical" evidence="1">
    <location>
        <begin position="29"/>
        <end position="49"/>
    </location>
</feature>
<dbReference type="Proteomes" id="UP000033187">
    <property type="component" value="Chromosome 1"/>
</dbReference>
<keyword evidence="3" id="KW-1185">Reference proteome</keyword>
<keyword evidence="1" id="KW-0472">Membrane</keyword>
<keyword evidence="1" id="KW-0812">Transmembrane</keyword>
<dbReference type="InterPro" id="IPR019253">
    <property type="entry name" value="DUF2244_TM"/>
</dbReference>
<dbReference type="AlphaFoldDB" id="A0A0D6JEE0"/>
<protein>
    <recommendedName>
        <fullName evidence="4">DUF2244 domain-containing protein</fullName>
    </recommendedName>
</protein>
<evidence type="ECO:0000313" key="2">
    <source>
        <dbReference type="EMBL" id="CPR18004.1"/>
    </source>
</evidence>
<dbReference type="OrthoDB" id="9808190at2"/>
<dbReference type="RefSeq" id="WP_046477602.1">
    <property type="nucleotide sequence ID" value="NZ_LN829118.1"/>
</dbReference>
<dbReference type="KEGG" id="fil:BN1229_v1_1514"/>
<name>A0A0D6JEE0_9HYPH</name>
<keyword evidence="1" id="KW-1133">Transmembrane helix</keyword>
<dbReference type="PIRSF" id="PIRSF032162">
    <property type="entry name" value="UCP032162_imp"/>
    <property type="match status" value="1"/>
</dbReference>
<evidence type="ECO:0008006" key="4">
    <source>
        <dbReference type="Google" id="ProtNLM"/>
    </source>
</evidence>
<dbReference type="Pfam" id="PF10003">
    <property type="entry name" value="DUF2244"/>
    <property type="match status" value="1"/>
</dbReference>
<gene>
    <name evidence="2" type="ORF">YBN1229_v1_1515</name>
</gene>
<proteinExistence type="predicted"/>
<dbReference type="InterPro" id="IPR016990">
    <property type="entry name" value="UCP032162_TM"/>
</dbReference>
<reference evidence="3" key="1">
    <citation type="submission" date="2015-02" db="EMBL/GenBank/DDBJ databases">
        <authorList>
            <person name="Chooi Y.-H."/>
        </authorList>
    </citation>
    <scope>NUCLEOTIDE SEQUENCE [LARGE SCALE GENOMIC DNA]</scope>
    <source>
        <strain evidence="3">strain Y</strain>
    </source>
</reference>
<accession>A0A0D6JEE0</accession>
<evidence type="ECO:0000256" key="1">
    <source>
        <dbReference type="SAM" id="Phobius"/>
    </source>
</evidence>
<sequence length="165" mass="18679">MTEATSKKQEPGTFKAVLFPYRSLSPTGFLILMTLIGITSFSLGLVFAFMGAWPVVGFFGLDALLIYFAFKLNYRAGREYEMVDLDPRQLVLTRVDPKGRREIFDFNTYWVRVNLLEEHDGRTSLSLSSHGNEIVFGSFLTDDERKDFAVALHDALLTARTVRPA</sequence>
<dbReference type="KEGG" id="fiy:BN1229_v1_1515"/>
<dbReference type="EMBL" id="LN829119">
    <property type="protein sequence ID" value="CPR18004.1"/>
    <property type="molecule type" value="Genomic_DNA"/>
</dbReference>
<feature type="transmembrane region" description="Helical" evidence="1">
    <location>
        <begin position="55"/>
        <end position="74"/>
    </location>
</feature>